<dbReference type="Gene3D" id="3.40.50.300">
    <property type="entry name" value="P-loop containing nucleotide triphosphate hydrolases"/>
    <property type="match status" value="1"/>
</dbReference>
<dbReference type="PANTHER" id="PTHR42798">
    <property type="entry name" value="LIPOPROTEIN-RELEASING SYSTEM ATP-BINDING PROTEIN LOLD"/>
    <property type="match status" value="1"/>
</dbReference>
<name>A0A7C4JQY2_9BACT</name>
<dbReference type="GO" id="GO:0016887">
    <property type="term" value="F:ATP hydrolysis activity"/>
    <property type="evidence" value="ECO:0007669"/>
    <property type="project" value="InterPro"/>
</dbReference>
<dbReference type="PROSITE" id="PS50893">
    <property type="entry name" value="ABC_TRANSPORTER_2"/>
    <property type="match status" value="1"/>
</dbReference>
<dbReference type="InterPro" id="IPR017871">
    <property type="entry name" value="ABC_transporter-like_CS"/>
</dbReference>
<dbReference type="GO" id="GO:0022857">
    <property type="term" value="F:transmembrane transporter activity"/>
    <property type="evidence" value="ECO:0007669"/>
    <property type="project" value="UniProtKB-ARBA"/>
</dbReference>
<evidence type="ECO:0000256" key="1">
    <source>
        <dbReference type="ARBA" id="ARBA00022448"/>
    </source>
</evidence>
<evidence type="ECO:0000256" key="2">
    <source>
        <dbReference type="ARBA" id="ARBA00022741"/>
    </source>
</evidence>
<keyword evidence="1" id="KW-0813">Transport</keyword>
<dbReference type="GO" id="GO:0098796">
    <property type="term" value="C:membrane protein complex"/>
    <property type="evidence" value="ECO:0007669"/>
    <property type="project" value="UniProtKB-ARBA"/>
</dbReference>
<dbReference type="InterPro" id="IPR027417">
    <property type="entry name" value="P-loop_NTPase"/>
</dbReference>
<evidence type="ECO:0000259" key="5">
    <source>
        <dbReference type="PROSITE" id="PS50893"/>
    </source>
</evidence>
<sequence length="231" mass="26715">MNENKVIVELKDIKKKYFYPQGELEVLKGIDLKVYKKDKIAIVGPSGVGKTTLLNIIGTLDYPTSGEIYYFGKKLDYSDEETLLKLRKENIGFIFQLHYLIPEFTVLENIILPGLISQWKKEDCFKRAYELLEKLNLSEKKYYKPFRLSGGERQKVAIARALFLNPTLLLADEPTGNLDQESAKEVMDIFLRINEELNITIIMVTHNWELAKKMDKIFLLKGGFLVKLEDT</sequence>
<dbReference type="GO" id="GO:0005524">
    <property type="term" value="F:ATP binding"/>
    <property type="evidence" value="ECO:0007669"/>
    <property type="project" value="UniProtKB-KW"/>
</dbReference>
<feature type="domain" description="ABC transporter" evidence="5">
    <location>
        <begin position="8"/>
        <end position="228"/>
    </location>
</feature>
<proteinExistence type="inferred from homology"/>
<keyword evidence="3 6" id="KW-0067">ATP-binding</keyword>
<reference evidence="6" key="1">
    <citation type="journal article" date="2020" name="mSystems">
        <title>Genome- and Community-Level Interaction Insights into Carbon Utilization and Element Cycling Functions of Hydrothermarchaeota in Hydrothermal Sediment.</title>
        <authorList>
            <person name="Zhou Z."/>
            <person name="Liu Y."/>
            <person name="Xu W."/>
            <person name="Pan J."/>
            <person name="Luo Z.H."/>
            <person name="Li M."/>
        </authorList>
    </citation>
    <scope>NUCLEOTIDE SEQUENCE [LARGE SCALE GENOMIC DNA]</scope>
    <source>
        <strain evidence="6">SpSt-6</strain>
    </source>
</reference>
<dbReference type="InterPro" id="IPR017911">
    <property type="entry name" value="MacB-like_ATP-bd"/>
</dbReference>
<dbReference type="SMART" id="SM00382">
    <property type="entry name" value="AAA"/>
    <property type="match status" value="1"/>
</dbReference>
<dbReference type="InterPro" id="IPR003593">
    <property type="entry name" value="AAA+_ATPase"/>
</dbReference>
<dbReference type="InterPro" id="IPR003439">
    <property type="entry name" value="ABC_transporter-like_ATP-bd"/>
</dbReference>
<dbReference type="PROSITE" id="PS00211">
    <property type="entry name" value="ABC_TRANSPORTER_1"/>
    <property type="match status" value="1"/>
</dbReference>
<comment type="caution">
    <text evidence="6">The sequence shown here is derived from an EMBL/GenBank/DDBJ whole genome shotgun (WGS) entry which is preliminary data.</text>
</comment>
<keyword evidence="2" id="KW-0547">Nucleotide-binding</keyword>
<dbReference type="Pfam" id="PF00005">
    <property type="entry name" value="ABC_tran"/>
    <property type="match status" value="1"/>
</dbReference>
<evidence type="ECO:0000313" key="6">
    <source>
        <dbReference type="EMBL" id="HGQ85150.1"/>
    </source>
</evidence>
<dbReference type="EMBL" id="DSZN01000033">
    <property type="protein sequence ID" value="HGQ85150.1"/>
    <property type="molecule type" value="Genomic_DNA"/>
</dbReference>
<accession>A0A7C4JQY2</accession>
<protein>
    <submittedName>
        <fullName evidence="6">ABC transporter ATP-binding protein</fullName>
    </submittedName>
</protein>
<evidence type="ECO:0000256" key="4">
    <source>
        <dbReference type="ARBA" id="ARBA00038388"/>
    </source>
</evidence>
<dbReference type="PANTHER" id="PTHR42798:SF2">
    <property type="entry name" value="ABC TRANSPORTER ATP-BINDING PROTEIN MG467-RELATED"/>
    <property type="match status" value="1"/>
</dbReference>
<gene>
    <name evidence="6" type="ORF">ENT66_01895</name>
</gene>
<organism evidence="6">
    <name type="scientific">Thermodesulfobacterium geofontis</name>
    <dbReference type="NCBI Taxonomy" id="1295609"/>
    <lineage>
        <taxon>Bacteria</taxon>
        <taxon>Pseudomonadati</taxon>
        <taxon>Thermodesulfobacteriota</taxon>
        <taxon>Thermodesulfobacteria</taxon>
        <taxon>Thermodesulfobacteriales</taxon>
        <taxon>Thermodesulfobacteriaceae</taxon>
        <taxon>Thermodesulfobacterium</taxon>
    </lineage>
</organism>
<dbReference type="AlphaFoldDB" id="A0A7C4JQY2"/>
<evidence type="ECO:0000256" key="3">
    <source>
        <dbReference type="ARBA" id="ARBA00022840"/>
    </source>
</evidence>
<comment type="similarity">
    <text evidence="4">Belongs to the ABC transporter superfamily. Macrolide exporter (TC 3.A.1.122) family.</text>
</comment>
<dbReference type="CDD" id="cd03255">
    <property type="entry name" value="ABC_MJ0796_LolCDE_FtsE"/>
    <property type="match status" value="1"/>
</dbReference>
<dbReference type="SUPFAM" id="SSF52540">
    <property type="entry name" value="P-loop containing nucleoside triphosphate hydrolases"/>
    <property type="match status" value="1"/>
</dbReference>
<dbReference type="FunFam" id="3.40.50.300:FF:000032">
    <property type="entry name" value="Export ABC transporter ATP-binding protein"/>
    <property type="match status" value="1"/>
</dbReference>